<evidence type="ECO:0000259" key="2">
    <source>
        <dbReference type="Pfam" id="PF17667"/>
    </source>
</evidence>
<feature type="region of interest" description="Disordered" evidence="1">
    <location>
        <begin position="232"/>
        <end position="292"/>
    </location>
</feature>
<keyword evidence="4" id="KW-1185">Reference proteome</keyword>
<dbReference type="PANTHER" id="PTHR38248">
    <property type="entry name" value="FUNK1 6"/>
    <property type="match status" value="1"/>
</dbReference>
<reference evidence="3 4" key="1">
    <citation type="journal article" date="2015" name="Fungal Genet. Biol.">
        <title>Evolution of novel wood decay mechanisms in Agaricales revealed by the genome sequences of Fistulina hepatica and Cylindrobasidium torrendii.</title>
        <authorList>
            <person name="Floudas D."/>
            <person name="Held B.W."/>
            <person name="Riley R."/>
            <person name="Nagy L.G."/>
            <person name="Koehler G."/>
            <person name="Ransdell A.S."/>
            <person name="Younus H."/>
            <person name="Chow J."/>
            <person name="Chiniquy J."/>
            <person name="Lipzen A."/>
            <person name="Tritt A."/>
            <person name="Sun H."/>
            <person name="Haridas S."/>
            <person name="LaButti K."/>
            <person name="Ohm R.A."/>
            <person name="Kues U."/>
            <person name="Blanchette R.A."/>
            <person name="Grigoriev I.V."/>
            <person name="Minto R.E."/>
            <person name="Hibbett D.S."/>
        </authorList>
    </citation>
    <scope>NUCLEOTIDE SEQUENCE [LARGE SCALE GENOMIC DNA]</scope>
    <source>
        <strain evidence="3 4">ATCC 64428</strain>
    </source>
</reference>
<dbReference type="OrthoDB" id="2747778at2759"/>
<evidence type="ECO:0000256" key="1">
    <source>
        <dbReference type="SAM" id="MobiDB-lite"/>
    </source>
</evidence>
<dbReference type="Proteomes" id="UP000054144">
    <property type="component" value="Unassembled WGS sequence"/>
</dbReference>
<dbReference type="AlphaFoldDB" id="A0A0D7AQ32"/>
<dbReference type="PANTHER" id="PTHR38248:SF2">
    <property type="entry name" value="FUNK1 11"/>
    <property type="match status" value="1"/>
</dbReference>
<organism evidence="3 4">
    <name type="scientific">Fistulina hepatica ATCC 64428</name>
    <dbReference type="NCBI Taxonomy" id="1128425"/>
    <lineage>
        <taxon>Eukaryota</taxon>
        <taxon>Fungi</taxon>
        <taxon>Dikarya</taxon>
        <taxon>Basidiomycota</taxon>
        <taxon>Agaricomycotina</taxon>
        <taxon>Agaricomycetes</taxon>
        <taxon>Agaricomycetidae</taxon>
        <taxon>Agaricales</taxon>
        <taxon>Fistulinaceae</taxon>
        <taxon>Fistulina</taxon>
    </lineage>
</organism>
<accession>A0A0D7AQ32</accession>
<dbReference type="Pfam" id="PF17667">
    <property type="entry name" value="Pkinase_fungal"/>
    <property type="match status" value="1"/>
</dbReference>
<dbReference type="SUPFAM" id="SSF56112">
    <property type="entry name" value="Protein kinase-like (PK-like)"/>
    <property type="match status" value="1"/>
</dbReference>
<feature type="domain" description="Fungal-type protein kinase" evidence="2">
    <location>
        <begin position="558"/>
        <end position="694"/>
    </location>
</feature>
<evidence type="ECO:0000313" key="3">
    <source>
        <dbReference type="EMBL" id="KIY53849.1"/>
    </source>
</evidence>
<protein>
    <recommendedName>
        <fullName evidence="2">Fungal-type protein kinase domain-containing protein</fullName>
    </recommendedName>
</protein>
<feature type="compositionally biased region" description="Low complexity" evidence="1">
    <location>
        <begin position="850"/>
        <end position="866"/>
    </location>
</feature>
<feature type="compositionally biased region" description="Pro residues" evidence="1">
    <location>
        <begin position="18"/>
        <end position="29"/>
    </location>
</feature>
<feature type="region of interest" description="Disordered" evidence="1">
    <location>
        <begin position="1"/>
        <end position="77"/>
    </location>
</feature>
<evidence type="ECO:0000313" key="4">
    <source>
        <dbReference type="Proteomes" id="UP000054144"/>
    </source>
</evidence>
<dbReference type="Gene3D" id="1.10.510.10">
    <property type="entry name" value="Transferase(Phosphotransferase) domain 1"/>
    <property type="match status" value="1"/>
</dbReference>
<sequence length="922" mass="101802">MTDTPVPSDANALTLPGAPLPSPRTPPPTSDSTAGDATAGQIQNPTTPQRKRTFPLEKIRTPAKPPGFNGSISSTPPDRTQLREILIEGIKYNLRGPMEVIPFCQTFLNPQNAVEIDPVGKWKGMSLEERQEIYDLLVVLPSVATSQVQVPGTNRTKKRQNENAMYDPAVKLYEKLMPSMQHINTSAHSPDTSGKGERKIDLSTTASKATIVKRSVPYYLIDLPTEIKPYARQDPLSHGSGASDDLIDPTSSAHTQSNTSSTLSSATACSSGGTSSVDGCTPSVTEVPPRKVSAINPTTVTAKETWGQMLDYASRVYGSHPRTCLFYVWIGGNCARLFRFDSSGVVATDRFEYVPKSVHDEISPLVYFLLSFVAARPVDRGVDPTVHILDPNESHMARLRAHPELRIFNPFSGPLKPLPGEDPESKDFKRKDRAHKCQTKRGAHYIGTQDPIGLRITIYNNGDITKPTDYLAWCPFKLPHSVNGRRTFAYPAIKCDAGAGAEPVLLKISNRDVHAKNVDGEIAILKALNKRDVKYIPKFVAGGDMPEDDELPSISRTREVAEDLQEWSQQRFVITPLCYPLEAACDMEECFGALYNAFEAHEDAYGTDETPQEQRALHRDISLGNMMLTPTGQGCLIDWDLAILLSTISICKGVVRQIEITGTWYFMAVYLLQYPGTAVHGFQEDIESFLWAFAFFLLRYFEFEGLSWRELTNIERNVYGGIAGATRAGNLPTGGSEKFKALQNKSEWLRNMQHPQIPHVAQWIRDISMHSFHFCQCRLAQMTNAQDDREFFRRKACMENYEAVKDLFKDAMKALHGTEEGRVQIKLEDRFKLAAAKQSTVGKKRTAEEQSSGSSSKKQRSSGTSTNSPHNSSNKRRGANGPHNPSRKRNGASSASGSIPHHAPAIPSPLAFSSAMGGPTAS</sequence>
<feature type="region of interest" description="Disordered" evidence="1">
    <location>
        <begin position="835"/>
        <end position="922"/>
    </location>
</feature>
<dbReference type="InterPro" id="IPR011009">
    <property type="entry name" value="Kinase-like_dom_sf"/>
</dbReference>
<proteinExistence type="predicted"/>
<name>A0A0D7AQ32_9AGAR</name>
<gene>
    <name evidence="3" type="ORF">FISHEDRAFT_68419</name>
</gene>
<dbReference type="InterPro" id="IPR040976">
    <property type="entry name" value="Pkinase_fungal"/>
</dbReference>
<dbReference type="EMBL" id="KN881583">
    <property type="protein sequence ID" value="KIY53849.1"/>
    <property type="molecule type" value="Genomic_DNA"/>
</dbReference>
<feature type="compositionally biased region" description="Low complexity" evidence="1">
    <location>
        <begin position="255"/>
        <end position="276"/>
    </location>
</feature>